<reference evidence="1 2" key="1">
    <citation type="journal article" date="2019" name="Sci. Rep.">
        <title>Orb-weaving spider Araneus ventricosus genome elucidates the spidroin gene catalogue.</title>
        <authorList>
            <person name="Kono N."/>
            <person name="Nakamura H."/>
            <person name="Ohtoshi R."/>
            <person name="Moran D.A.P."/>
            <person name="Shinohara A."/>
            <person name="Yoshida Y."/>
            <person name="Fujiwara M."/>
            <person name="Mori M."/>
            <person name="Tomita M."/>
            <person name="Arakawa K."/>
        </authorList>
    </citation>
    <scope>NUCLEOTIDE SEQUENCE [LARGE SCALE GENOMIC DNA]</scope>
</reference>
<evidence type="ECO:0000313" key="2">
    <source>
        <dbReference type="Proteomes" id="UP000499080"/>
    </source>
</evidence>
<protein>
    <submittedName>
        <fullName evidence="1">Uncharacterized protein</fullName>
    </submittedName>
</protein>
<dbReference type="Proteomes" id="UP000499080">
    <property type="component" value="Unassembled WGS sequence"/>
</dbReference>
<accession>A0A4Y2M4L5</accession>
<dbReference type="AlphaFoldDB" id="A0A4Y2M4L5"/>
<name>A0A4Y2M4L5_ARAVE</name>
<proteinExistence type="predicted"/>
<evidence type="ECO:0000313" key="1">
    <source>
        <dbReference type="EMBL" id="GBN21484.1"/>
    </source>
</evidence>
<gene>
    <name evidence="1" type="ORF">AVEN_136384_1</name>
</gene>
<comment type="caution">
    <text evidence="1">The sequence shown here is derived from an EMBL/GenBank/DDBJ whole genome shotgun (WGS) entry which is preliminary data.</text>
</comment>
<organism evidence="1 2">
    <name type="scientific">Araneus ventricosus</name>
    <name type="common">Orbweaver spider</name>
    <name type="synonym">Epeira ventricosa</name>
    <dbReference type="NCBI Taxonomy" id="182803"/>
    <lineage>
        <taxon>Eukaryota</taxon>
        <taxon>Metazoa</taxon>
        <taxon>Ecdysozoa</taxon>
        <taxon>Arthropoda</taxon>
        <taxon>Chelicerata</taxon>
        <taxon>Arachnida</taxon>
        <taxon>Araneae</taxon>
        <taxon>Araneomorphae</taxon>
        <taxon>Entelegynae</taxon>
        <taxon>Araneoidea</taxon>
        <taxon>Araneidae</taxon>
        <taxon>Araneus</taxon>
    </lineage>
</organism>
<dbReference type="EMBL" id="BGPR01006741">
    <property type="protein sequence ID" value="GBN21484.1"/>
    <property type="molecule type" value="Genomic_DNA"/>
</dbReference>
<keyword evidence="2" id="KW-1185">Reference proteome</keyword>
<sequence length="124" mass="14732">MDCSASELDELIYNKMTELKKLNHEHKVLLKSVSSISNSETEALSSELYRLMAEFKYLKESEPEIMPKCDAFLYDWAQHSLGEDIKQKEKILFNLDKMHKESSRKRELLIRRHPNIVYENVKRK</sequence>